<feature type="compositionally biased region" description="Basic residues" evidence="1">
    <location>
        <begin position="13"/>
        <end position="29"/>
    </location>
</feature>
<dbReference type="RefSeq" id="XP_067168376.1">
    <property type="nucleotide sequence ID" value="XM_067312275.1"/>
</dbReference>
<organism evidence="2 3">
    <name type="scientific">Apteryx mantelli</name>
    <name type="common">North Island brown kiwi</name>
    <dbReference type="NCBI Taxonomy" id="2696672"/>
    <lineage>
        <taxon>Eukaryota</taxon>
        <taxon>Metazoa</taxon>
        <taxon>Chordata</taxon>
        <taxon>Craniata</taxon>
        <taxon>Vertebrata</taxon>
        <taxon>Euteleostomi</taxon>
        <taxon>Archelosauria</taxon>
        <taxon>Archosauria</taxon>
        <taxon>Dinosauria</taxon>
        <taxon>Saurischia</taxon>
        <taxon>Theropoda</taxon>
        <taxon>Coelurosauria</taxon>
        <taxon>Aves</taxon>
        <taxon>Palaeognathae</taxon>
        <taxon>Apterygiformes</taxon>
        <taxon>Apterygidae</taxon>
        <taxon>Apteryx</taxon>
    </lineage>
</organism>
<dbReference type="Proteomes" id="UP001652627">
    <property type="component" value="Chromosome 29"/>
</dbReference>
<reference evidence="3" key="1">
    <citation type="submission" date="2025-08" db="UniProtKB">
        <authorList>
            <consortium name="RefSeq"/>
        </authorList>
    </citation>
    <scope>IDENTIFICATION</scope>
    <source>
        <tissue evidence="3">Blood</tissue>
    </source>
</reference>
<proteinExistence type="predicted"/>
<evidence type="ECO:0000313" key="3">
    <source>
        <dbReference type="RefSeq" id="XP_067168376.1"/>
    </source>
</evidence>
<feature type="region of interest" description="Disordered" evidence="1">
    <location>
        <begin position="1"/>
        <end position="30"/>
    </location>
</feature>
<feature type="compositionally biased region" description="Low complexity" evidence="1">
    <location>
        <begin position="76"/>
        <end position="97"/>
    </location>
</feature>
<dbReference type="GeneID" id="136994449"/>
<name>A0ABM4FTV6_9AVES</name>
<evidence type="ECO:0000313" key="2">
    <source>
        <dbReference type="Proteomes" id="UP001652627"/>
    </source>
</evidence>
<protein>
    <submittedName>
        <fullName evidence="3">Uncharacterized protein</fullName>
    </submittedName>
</protein>
<accession>A0ABM4FTV6</accession>
<gene>
    <name evidence="3" type="primary">LOC136994449</name>
</gene>
<feature type="region of interest" description="Disordered" evidence="1">
    <location>
        <begin position="45"/>
        <end position="97"/>
    </location>
</feature>
<evidence type="ECO:0000256" key="1">
    <source>
        <dbReference type="SAM" id="MobiDB-lite"/>
    </source>
</evidence>
<sequence length="335" mass="36236">MVRAACSAGDGARRKHRASSVQRGRRGRRSVIPATCRAEDGAWCKRRAKQAASRSRGHDGRAGRPEAGRELGGLVRPAPRALAARSGRGSAPRARSPVEGTCLLPRWPCREPWRCRHEGRPGASAAAGQPWAFKQHESDPQNNTPRACSPAARAASSLVARRANFKADNATPAAKAFANLAITWRFSCSLPWGKTPNKTPAQPGFALRFSLRGEAGGGGEICRPSSRFARGRRVLVSVRAAGCPRLCADAAPVYLSHKSLGIIKAALKGRTHFCSWGNWRDARRAGAPGAVDPNRKFRHNLRNVRKHQEEARSFQARFSRAAVIALCPRQISSSA</sequence>
<keyword evidence="2" id="KW-1185">Reference proteome</keyword>
<feature type="compositionally biased region" description="Basic and acidic residues" evidence="1">
    <location>
        <begin position="56"/>
        <end position="69"/>
    </location>
</feature>